<name>A0A2P2KAW2_RHIMU</name>
<dbReference type="EMBL" id="GGEC01022401">
    <property type="protein sequence ID" value="MBX02885.1"/>
    <property type="molecule type" value="Transcribed_RNA"/>
</dbReference>
<feature type="compositionally biased region" description="Polar residues" evidence="1">
    <location>
        <begin position="25"/>
        <end position="57"/>
    </location>
</feature>
<feature type="region of interest" description="Disordered" evidence="1">
    <location>
        <begin position="25"/>
        <end position="65"/>
    </location>
</feature>
<reference evidence="2" key="1">
    <citation type="submission" date="2018-02" db="EMBL/GenBank/DDBJ databases">
        <title>Rhizophora mucronata_Transcriptome.</title>
        <authorList>
            <person name="Meera S.P."/>
            <person name="Sreeshan A."/>
            <person name="Augustine A."/>
        </authorList>
    </citation>
    <scope>NUCLEOTIDE SEQUENCE</scope>
    <source>
        <tissue evidence="2">Leaf</tissue>
    </source>
</reference>
<evidence type="ECO:0000313" key="2">
    <source>
        <dbReference type="EMBL" id="MBX02885.1"/>
    </source>
</evidence>
<evidence type="ECO:0000256" key="1">
    <source>
        <dbReference type="SAM" id="MobiDB-lite"/>
    </source>
</evidence>
<proteinExistence type="predicted"/>
<accession>A0A2P2KAW2</accession>
<organism evidence="2">
    <name type="scientific">Rhizophora mucronata</name>
    <name type="common">Asiatic mangrove</name>
    <dbReference type="NCBI Taxonomy" id="61149"/>
    <lineage>
        <taxon>Eukaryota</taxon>
        <taxon>Viridiplantae</taxon>
        <taxon>Streptophyta</taxon>
        <taxon>Embryophyta</taxon>
        <taxon>Tracheophyta</taxon>
        <taxon>Spermatophyta</taxon>
        <taxon>Magnoliopsida</taxon>
        <taxon>eudicotyledons</taxon>
        <taxon>Gunneridae</taxon>
        <taxon>Pentapetalae</taxon>
        <taxon>rosids</taxon>
        <taxon>fabids</taxon>
        <taxon>Malpighiales</taxon>
        <taxon>Rhizophoraceae</taxon>
        <taxon>Rhizophora</taxon>
    </lineage>
</organism>
<dbReference type="AlphaFoldDB" id="A0A2P2KAW2"/>
<sequence length="65" mass="7155">MKTLGLLKIQVRKPQNLFSVSSYRSSCSADGRQKPQNTRCLSSPSSDSLRQPTTQESVVVDARDA</sequence>
<protein>
    <submittedName>
        <fullName evidence="2">Uncharacterized protein</fullName>
    </submittedName>
</protein>